<evidence type="ECO:0000256" key="1">
    <source>
        <dbReference type="ARBA" id="ARBA00022729"/>
    </source>
</evidence>
<feature type="region of interest" description="Disordered" evidence="3">
    <location>
        <begin position="575"/>
        <end position="615"/>
    </location>
</feature>
<dbReference type="InterPro" id="IPR004843">
    <property type="entry name" value="Calcineurin-like_PHP"/>
</dbReference>
<sequence length="647" mass="67668">MTHLPAPHRITRRSFCTLSAVALASLALPARRAFGDEAATAATATQPGAIVIVHTNDVHCAVDDNLGYAKLVNYAKTMRSTYGADNVTLVDAGDAVQGKAMGTLTDGEYLVDIMNECGYDFAIPGNHEFDYGMAQFNTLVARANAKYLSCNFTDLRTGNLMFDAYAMREYGTGADTKKVAFLGICTPESLTKSSPAHFQEGGTYRYGFCEDDSGAKLYDAVQRAVDQARADGADYVVALAHLGQGGVTPRWTSAAVAANTSGIDVIIDGHSHELYVQTPLNKNGQPVLVTQTGTQLVGIGQVVINPATGTIAAYASDGTETVTASTTNGTASIIKAWDGVDADTAACIAGLQADLAKITGRVIGRSDVRLVALEDDDYTWAVRAHETNLGDFVADAYLALAWHGGIMADIGLVNGGGIRANIEPGDVTYGNLIDVQPFNNQLAYVDTLGQNILDALEVGASKLPEPSGGLQHAAGLTYTVRTDIPSSVQMPGGKFGGVAGEYRVRNVLVNGEPLDVNRRYKLVSHTFLLVDGGDGLTMFMNDEAVLLDLDNKALIEYIQYDLKGTIGGEYADPDGQGRIVIKGGSDPEPTPLPTPEPTDEPVEEPAAPGGKPLASTGDPFGVAVVGAAAVATVAGAVAVSAGASARR</sequence>
<dbReference type="Proteomes" id="UP000436429">
    <property type="component" value="Unassembled WGS sequence"/>
</dbReference>
<feature type="chain" id="PRO_5044355178" evidence="2">
    <location>
        <begin position="36"/>
        <end position="647"/>
    </location>
</feature>
<keyword evidence="4" id="KW-1133">Transmembrane helix</keyword>
<evidence type="ECO:0000313" key="12">
    <source>
        <dbReference type="Proteomes" id="UP000436429"/>
    </source>
</evidence>
<dbReference type="PANTHER" id="PTHR11575:SF24">
    <property type="entry name" value="5'-NUCLEOTIDASE"/>
    <property type="match status" value="1"/>
</dbReference>
<feature type="signal peptide" evidence="2">
    <location>
        <begin position="1"/>
        <end position="35"/>
    </location>
</feature>
<dbReference type="InterPro" id="IPR036907">
    <property type="entry name" value="5'-Nucleotdase_C_sf"/>
</dbReference>
<evidence type="ECO:0000256" key="2">
    <source>
        <dbReference type="RuleBase" id="RU362119"/>
    </source>
</evidence>
<protein>
    <submittedName>
        <fullName evidence="8">Bifunctional metallophosphatase/5'-nucleotidase</fullName>
    </submittedName>
</protein>
<gene>
    <name evidence="9" type="ORF">C1853_01905</name>
    <name evidence="8" type="ORF">C1871_15470</name>
    <name evidence="7" type="ORF">GO726_03175</name>
</gene>
<organism evidence="8 10">
    <name type="scientific">Eggerthella lenta</name>
    <name type="common">Eubacterium lentum</name>
    <dbReference type="NCBI Taxonomy" id="84112"/>
    <lineage>
        <taxon>Bacteria</taxon>
        <taxon>Bacillati</taxon>
        <taxon>Actinomycetota</taxon>
        <taxon>Coriobacteriia</taxon>
        <taxon>Eggerthellales</taxon>
        <taxon>Eggerthellaceae</taxon>
        <taxon>Eggerthella</taxon>
    </lineage>
</organism>
<evidence type="ECO:0000259" key="6">
    <source>
        <dbReference type="Pfam" id="PF02872"/>
    </source>
</evidence>
<dbReference type="Proteomes" id="UP000253857">
    <property type="component" value="Unassembled WGS sequence"/>
</dbReference>
<evidence type="ECO:0000256" key="4">
    <source>
        <dbReference type="SAM" id="Phobius"/>
    </source>
</evidence>
<dbReference type="RefSeq" id="WP_015759872.1">
    <property type="nucleotide sequence ID" value="NZ_AP031442.1"/>
</dbReference>
<evidence type="ECO:0000313" key="9">
    <source>
        <dbReference type="EMBL" id="RDC40876.1"/>
    </source>
</evidence>
<dbReference type="GO" id="GO:0009166">
    <property type="term" value="P:nucleotide catabolic process"/>
    <property type="evidence" value="ECO:0007669"/>
    <property type="project" value="InterPro"/>
</dbReference>
<keyword evidence="4" id="KW-0812">Transmembrane</keyword>
<dbReference type="PRINTS" id="PR01607">
    <property type="entry name" value="APYRASEFAMLY"/>
</dbReference>
<dbReference type="GeneID" id="69509665"/>
<dbReference type="EMBL" id="PPUQ01000002">
    <property type="protein sequence ID" value="RDC40876.1"/>
    <property type="molecule type" value="Genomic_DNA"/>
</dbReference>
<dbReference type="Pfam" id="PF00149">
    <property type="entry name" value="Metallophos"/>
    <property type="match status" value="1"/>
</dbReference>
<dbReference type="Gene3D" id="3.60.21.10">
    <property type="match status" value="1"/>
</dbReference>
<dbReference type="Pfam" id="PF02872">
    <property type="entry name" value="5_nucleotid_C"/>
    <property type="match status" value="1"/>
</dbReference>
<name>A0A369NFY0_EGGLN</name>
<dbReference type="SUPFAM" id="SSF55816">
    <property type="entry name" value="5'-nucleotidase (syn. UDP-sugar hydrolase), C-terminal domain"/>
    <property type="match status" value="1"/>
</dbReference>
<dbReference type="InterPro" id="IPR008334">
    <property type="entry name" value="5'-Nucleotdase_C"/>
</dbReference>
<dbReference type="InterPro" id="IPR006311">
    <property type="entry name" value="TAT_signal"/>
</dbReference>
<keyword evidence="2" id="KW-0378">Hydrolase</keyword>
<dbReference type="GO" id="GO:0016787">
    <property type="term" value="F:hydrolase activity"/>
    <property type="evidence" value="ECO:0007669"/>
    <property type="project" value="UniProtKB-KW"/>
</dbReference>
<reference evidence="10 11" key="1">
    <citation type="journal article" date="2018" name="Elife">
        <title>Discovery and characterization of a prevalent human gut bacterial enzyme sufficient for the inactivation of a family of plant toxins.</title>
        <authorList>
            <person name="Koppel N."/>
            <person name="Bisanz J.E."/>
            <person name="Pandelia M.E."/>
            <person name="Turnbaugh P.J."/>
            <person name="Balskus E.P."/>
        </authorList>
    </citation>
    <scope>NUCLEOTIDE SEQUENCE [LARGE SCALE GENOMIC DNA]</scope>
    <source>
        <strain evidence="9 11">16A</strain>
        <strain evidence="8 10">FAA1-1-60AUCSF</strain>
    </source>
</reference>
<dbReference type="SUPFAM" id="SSF56300">
    <property type="entry name" value="Metallo-dependent phosphatases"/>
    <property type="match status" value="1"/>
</dbReference>
<comment type="caution">
    <text evidence="8">The sequence shown here is derived from an EMBL/GenBank/DDBJ whole genome shotgun (WGS) entry which is preliminary data.</text>
</comment>
<keyword evidence="4" id="KW-0472">Membrane</keyword>
<dbReference type="InterPro" id="IPR006179">
    <property type="entry name" value="5_nucleotidase/apyrase"/>
</dbReference>
<evidence type="ECO:0000313" key="11">
    <source>
        <dbReference type="Proteomes" id="UP000253915"/>
    </source>
</evidence>
<evidence type="ECO:0000313" key="8">
    <source>
        <dbReference type="EMBL" id="RDB80616.1"/>
    </source>
</evidence>
<accession>A0A369NFY0</accession>
<keyword evidence="1 2" id="KW-0732">Signal</keyword>
<evidence type="ECO:0000256" key="3">
    <source>
        <dbReference type="SAM" id="MobiDB-lite"/>
    </source>
</evidence>
<dbReference type="EMBL" id="PPTY01000060">
    <property type="protein sequence ID" value="RDB80616.1"/>
    <property type="molecule type" value="Genomic_DNA"/>
</dbReference>
<keyword evidence="2" id="KW-0547">Nucleotide-binding</keyword>
<proteinExistence type="inferred from homology"/>
<evidence type="ECO:0000313" key="7">
    <source>
        <dbReference type="EMBL" id="MVN32178.1"/>
    </source>
</evidence>
<dbReference type="Proteomes" id="UP000253915">
    <property type="component" value="Unassembled WGS sequence"/>
</dbReference>
<dbReference type="InterPro" id="IPR029052">
    <property type="entry name" value="Metallo-depent_PP-like"/>
</dbReference>
<dbReference type="PANTHER" id="PTHR11575">
    <property type="entry name" value="5'-NUCLEOTIDASE-RELATED"/>
    <property type="match status" value="1"/>
</dbReference>
<comment type="similarity">
    <text evidence="2">Belongs to the 5'-nucleotidase family.</text>
</comment>
<evidence type="ECO:0000259" key="5">
    <source>
        <dbReference type="Pfam" id="PF00149"/>
    </source>
</evidence>
<dbReference type="GO" id="GO:0000166">
    <property type="term" value="F:nucleotide binding"/>
    <property type="evidence" value="ECO:0007669"/>
    <property type="project" value="UniProtKB-KW"/>
</dbReference>
<dbReference type="AlphaFoldDB" id="A0A369NFY0"/>
<dbReference type="Gene3D" id="3.90.780.10">
    <property type="entry name" value="5'-Nucleotidase, C-terminal domain"/>
    <property type="match status" value="1"/>
</dbReference>
<reference evidence="7 12" key="2">
    <citation type="submission" date="2019-11" db="EMBL/GenBank/DDBJ databases">
        <title>Whole genome shotgun sequencing (WGS) data from Adlercreutzia equolifaciens ResAG-91, Eggerthella lenta MRI-F36, MRI-F37, MRI-F40, ResAG-49, ResAG-88, ResAG-121, ResAG-145, and Gordonibacter sp. ResAG-5, ResAG-26, ResAG-43, ResAG-50, ResAG-59.</title>
        <authorList>
            <person name="Stoll D.A."/>
            <person name="Danylec N."/>
            <person name="Franz C.M.A.P."/>
            <person name="Huch M."/>
        </authorList>
    </citation>
    <scope>NUCLEOTIDE SEQUENCE [LARGE SCALE GENOMIC DNA]</scope>
    <source>
        <strain evidence="7 12">ResAG-88</strain>
    </source>
</reference>
<feature type="domain" description="Calcineurin-like phosphoesterase" evidence="5">
    <location>
        <begin position="51"/>
        <end position="273"/>
    </location>
</feature>
<dbReference type="PROSITE" id="PS51318">
    <property type="entry name" value="TAT"/>
    <property type="match status" value="1"/>
</dbReference>
<evidence type="ECO:0000313" key="10">
    <source>
        <dbReference type="Proteomes" id="UP000253857"/>
    </source>
</evidence>
<dbReference type="EMBL" id="WPOM01000004">
    <property type="protein sequence ID" value="MVN32178.1"/>
    <property type="molecule type" value="Genomic_DNA"/>
</dbReference>
<feature type="transmembrane region" description="Helical" evidence="4">
    <location>
        <begin position="620"/>
        <end position="643"/>
    </location>
</feature>
<dbReference type="OMA" id="NYDCDSP"/>
<feature type="domain" description="5'-Nucleotidase C-terminal" evidence="6">
    <location>
        <begin position="363"/>
        <end position="539"/>
    </location>
</feature>